<comment type="caution">
    <text evidence="1">The sequence shown here is derived from an EMBL/GenBank/DDBJ whole genome shotgun (WGS) entry which is preliminary data.</text>
</comment>
<gene>
    <name evidence="1" type="ORF">COO20_03330</name>
</gene>
<evidence type="ECO:0000313" key="2">
    <source>
        <dbReference type="Proteomes" id="UP000233597"/>
    </source>
</evidence>
<dbReference type="EMBL" id="NWTK01000002">
    <property type="protein sequence ID" value="PKR55229.1"/>
    <property type="molecule type" value="Genomic_DNA"/>
</dbReference>
<dbReference type="OrthoDB" id="8849037at2"/>
<dbReference type="SUPFAM" id="SSF54427">
    <property type="entry name" value="NTF2-like"/>
    <property type="match status" value="1"/>
</dbReference>
<evidence type="ECO:0000313" key="1">
    <source>
        <dbReference type="EMBL" id="PKR55229.1"/>
    </source>
</evidence>
<dbReference type="InterPro" id="IPR009959">
    <property type="entry name" value="Cyclase_SnoaL-like"/>
</dbReference>
<dbReference type="InterPro" id="IPR032710">
    <property type="entry name" value="NTF2-like_dom_sf"/>
</dbReference>
<organism evidence="1 2">
    <name type="scientific">Thalassospira marina</name>
    <dbReference type="NCBI Taxonomy" id="2048283"/>
    <lineage>
        <taxon>Bacteria</taxon>
        <taxon>Pseudomonadati</taxon>
        <taxon>Pseudomonadota</taxon>
        <taxon>Alphaproteobacteria</taxon>
        <taxon>Rhodospirillales</taxon>
        <taxon>Thalassospiraceae</taxon>
        <taxon>Thalassospira</taxon>
    </lineage>
</organism>
<dbReference type="Gene3D" id="3.10.450.50">
    <property type="match status" value="1"/>
</dbReference>
<accession>A0A2N3KXC2</accession>
<dbReference type="AlphaFoldDB" id="A0A2N3KXC2"/>
<dbReference type="RefSeq" id="WP_101264277.1">
    <property type="nucleotide sequence ID" value="NZ_NWTK01000002.1"/>
</dbReference>
<name>A0A2N3KXC2_9PROT</name>
<dbReference type="Proteomes" id="UP000233597">
    <property type="component" value="Unassembled WGS sequence"/>
</dbReference>
<reference evidence="1 2" key="1">
    <citation type="submission" date="2017-09" db="EMBL/GenBank/DDBJ databases">
        <title>Biodiversity and function of Thalassospira species in the particle-attached aromatic-hydrocarbon-degrading consortia from the surface seawater of the South China Sea.</title>
        <authorList>
            <person name="Dong C."/>
            <person name="Liu R."/>
            <person name="Shao Z."/>
        </authorList>
    </citation>
    <scope>NUCLEOTIDE SEQUENCE [LARGE SCALE GENOMIC DNA]</scope>
    <source>
        <strain evidence="1 2">CSC1P2</strain>
    </source>
</reference>
<dbReference type="PANTHER" id="PTHR38436:SF1">
    <property type="entry name" value="ESTER CYCLASE"/>
    <property type="match status" value="1"/>
</dbReference>
<dbReference type="Pfam" id="PF07366">
    <property type="entry name" value="SnoaL"/>
    <property type="match status" value="1"/>
</dbReference>
<sequence length="137" mass="15150">MREINKEIVRRFNCEVIEKGDRLVFESLFDDEFINHSAPPGMPKGAEGMWHTFENILRPALSGLKVTIRDQVAEGDKVTTRKSISGKHTGPLMGIAPTGQTVSIDVIDIVAIRNGKYIAHWGVNTLPSVLLALQKQA</sequence>
<proteinExistence type="predicted"/>
<protein>
    <submittedName>
        <fullName evidence="1">Ester cyclase</fullName>
    </submittedName>
</protein>
<dbReference type="GO" id="GO:0030638">
    <property type="term" value="P:polyketide metabolic process"/>
    <property type="evidence" value="ECO:0007669"/>
    <property type="project" value="InterPro"/>
</dbReference>
<dbReference type="PANTHER" id="PTHR38436">
    <property type="entry name" value="POLYKETIDE CYCLASE SNOAL-LIKE DOMAIN"/>
    <property type="match status" value="1"/>
</dbReference>